<evidence type="ECO:0000313" key="2">
    <source>
        <dbReference type="EMBL" id="KZV52646.1"/>
    </source>
</evidence>
<dbReference type="EMBL" id="KQ991027">
    <property type="protein sequence ID" value="KZV52646.1"/>
    <property type="molecule type" value="Genomic_DNA"/>
</dbReference>
<feature type="region of interest" description="Disordered" evidence="1">
    <location>
        <begin position="1"/>
        <end position="35"/>
    </location>
</feature>
<evidence type="ECO:0000313" key="3">
    <source>
        <dbReference type="Proteomes" id="UP000250235"/>
    </source>
</evidence>
<gene>
    <name evidence="2" type="ORF">F511_07039</name>
</gene>
<organism evidence="2 3">
    <name type="scientific">Dorcoceras hygrometricum</name>
    <dbReference type="NCBI Taxonomy" id="472368"/>
    <lineage>
        <taxon>Eukaryota</taxon>
        <taxon>Viridiplantae</taxon>
        <taxon>Streptophyta</taxon>
        <taxon>Embryophyta</taxon>
        <taxon>Tracheophyta</taxon>
        <taxon>Spermatophyta</taxon>
        <taxon>Magnoliopsida</taxon>
        <taxon>eudicotyledons</taxon>
        <taxon>Gunneridae</taxon>
        <taxon>Pentapetalae</taxon>
        <taxon>asterids</taxon>
        <taxon>lamiids</taxon>
        <taxon>Lamiales</taxon>
        <taxon>Gesneriaceae</taxon>
        <taxon>Didymocarpoideae</taxon>
        <taxon>Trichosporeae</taxon>
        <taxon>Loxocarpinae</taxon>
        <taxon>Dorcoceras</taxon>
    </lineage>
</organism>
<keyword evidence="3" id="KW-1185">Reference proteome</keyword>
<reference evidence="2 3" key="1">
    <citation type="journal article" date="2015" name="Proc. Natl. Acad. Sci. U.S.A.">
        <title>The resurrection genome of Boea hygrometrica: A blueprint for survival of dehydration.</title>
        <authorList>
            <person name="Xiao L."/>
            <person name="Yang G."/>
            <person name="Zhang L."/>
            <person name="Yang X."/>
            <person name="Zhao S."/>
            <person name="Ji Z."/>
            <person name="Zhou Q."/>
            <person name="Hu M."/>
            <person name="Wang Y."/>
            <person name="Chen M."/>
            <person name="Xu Y."/>
            <person name="Jin H."/>
            <person name="Xiao X."/>
            <person name="Hu G."/>
            <person name="Bao F."/>
            <person name="Hu Y."/>
            <person name="Wan P."/>
            <person name="Li L."/>
            <person name="Deng X."/>
            <person name="Kuang T."/>
            <person name="Xiang C."/>
            <person name="Zhu J.K."/>
            <person name="Oliver M.J."/>
            <person name="He Y."/>
        </authorList>
    </citation>
    <scope>NUCLEOTIDE SEQUENCE [LARGE SCALE GENOMIC DNA]</scope>
    <source>
        <strain evidence="3">cv. XS01</strain>
    </source>
</reference>
<dbReference type="AlphaFoldDB" id="A0A2Z7D696"/>
<evidence type="ECO:0000256" key="1">
    <source>
        <dbReference type="SAM" id="MobiDB-lite"/>
    </source>
</evidence>
<proteinExistence type="predicted"/>
<name>A0A2Z7D696_9LAMI</name>
<accession>A0A2Z7D696</accession>
<protein>
    <submittedName>
        <fullName evidence="2">Uncharacterized protein</fullName>
    </submittedName>
</protein>
<dbReference type="Proteomes" id="UP000250235">
    <property type="component" value="Unassembled WGS sequence"/>
</dbReference>
<sequence>MPPINHLETRGPSSTLQAKPGTPARETPEDLRFFPRTVSRRNKIAEDHGRSSRRSWRISRLARDSAEICSSQPPSPSINTRHPGEALSTFQCPATDVVPDARAPSTAEVVLAFRLTKFGYIKNQTRQTGLKKINGLSIKISINGKIKAK</sequence>